<evidence type="ECO:0000313" key="5">
    <source>
        <dbReference type="Proteomes" id="UP001165145"/>
    </source>
</evidence>
<comment type="caution">
    <text evidence="3">The sequence shown here is derived from an EMBL/GenBank/DDBJ whole genome shotgun (WGS) entry which is preliminary data.</text>
</comment>
<keyword evidence="4" id="KW-1185">Reference proteome</keyword>
<dbReference type="Pfam" id="PF04233">
    <property type="entry name" value="Phage_Mu_F"/>
    <property type="match status" value="1"/>
</dbReference>
<evidence type="ECO:0000313" key="4">
    <source>
        <dbReference type="Proteomes" id="UP001058167"/>
    </source>
</evidence>
<dbReference type="Proteomes" id="UP001165145">
    <property type="component" value="Unassembled WGS sequence"/>
</dbReference>
<proteinExistence type="predicted"/>
<reference evidence="2" key="1">
    <citation type="submission" date="2022-06" db="EMBL/GenBank/DDBJ databases">
        <title>Draft genome sequences of Pectobacterium carotovorum subsp. carotovorum str. NBRC12380.</title>
        <authorList>
            <person name="Wakabayashi Y."/>
            <person name="Kojima K."/>
        </authorList>
    </citation>
    <scope>NUCLEOTIDE SEQUENCE</scope>
    <source>
        <strain evidence="2">NBRC 12380</strain>
    </source>
</reference>
<sequence>MRPGLRRKSERQYLKSLQAIAQQIGAVVAGSYDGSQASADSITNTLVDYSDVIGDWAEMVGKKMFTQVEEEEWNQWRSVSQEIAAGLRDVVGNTPVGYVAQDIVARQVQYMKSLPLEAASRVSEIQERAMLAVVNGERPDQLYEMIMASGHVAASRARLIARTEIGRATGALTQARALAVGSEGYWWRIKGAGTRPSHKGMKDKFVRWDNPPTLDSMTGHAGCLPNCDCWPEVHIPEPRK</sequence>
<name>A0AAI9PES3_PECCC</name>
<reference evidence="3" key="2">
    <citation type="submission" date="2023-02" db="EMBL/GenBank/DDBJ databases">
        <title>Pectobacterium carotovorum subsp. carotovorum NBRC 12380.</title>
        <authorList>
            <person name="Ichikawa N."/>
            <person name="Sato H."/>
            <person name="Tonouchi N."/>
        </authorList>
    </citation>
    <scope>NUCLEOTIDE SEQUENCE</scope>
    <source>
        <strain evidence="3">NBRC 12380</strain>
    </source>
</reference>
<gene>
    <name evidence="3" type="ORF">Pcaca03_28710</name>
    <name evidence="2" type="ORF">SOASR016_27350</name>
</gene>
<accession>A0AAI9PES3</accession>
<dbReference type="InterPro" id="IPR006528">
    <property type="entry name" value="Phage_head_morphogenesis_dom"/>
</dbReference>
<evidence type="ECO:0000259" key="1">
    <source>
        <dbReference type="Pfam" id="PF04233"/>
    </source>
</evidence>
<protein>
    <submittedName>
        <fullName evidence="3">Bacteriophage protein</fullName>
    </submittedName>
</protein>
<organism evidence="3 5">
    <name type="scientific">Pectobacterium carotovorum subsp. carotovorum</name>
    <name type="common">Erwinia carotovora subsp. carotovora</name>
    <dbReference type="NCBI Taxonomy" id="555"/>
    <lineage>
        <taxon>Bacteria</taxon>
        <taxon>Pseudomonadati</taxon>
        <taxon>Pseudomonadota</taxon>
        <taxon>Gammaproteobacteria</taxon>
        <taxon>Enterobacterales</taxon>
        <taxon>Pectobacteriaceae</taxon>
        <taxon>Pectobacterium</taxon>
    </lineage>
</organism>
<dbReference type="EMBL" id="BSRL01000006">
    <property type="protein sequence ID" value="GLV70427.1"/>
    <property type="molecule type" value="Genomic_DNA"/>
</dbReference>
<evidence type="ECO:0000313" key="3">
    <source>
        <dbReference type="EMBL" id="GLV70427.1"/>
    </source>
</evidence>
<dbReference type="EMBL" id="BRLF01000006">
    <property type="protein sequence ID" value="GKX47983.1"/>
    <property type="molecule type" value="Genomic_DNA"/>
</dbReference>
<feature type="domain" description="Phage head morphogenesis" evidence="1">
    <location>
        <begin position="124"/>
        <end position="229"/>
    </location>
</feature>
<dbReference type="AlphaFoldDB" id="A0AAI9PES3"/>
<dbReference type="Proteomes" id="UP001058167">
    <property type="component" value="Unassembled WGS sequence"/>
</dbReference>
<evidence type="ECO:0000313" key="2">
    <source>
        <dbReference type="EMBL" id="GKX47983.1"/>
    </source>
</evidence>